<dbReference type="Proteomes" id="UP000663841">
    <property type="component" value="Unassembled WGS sequence"/>
</dbReference>
<dbReference type="InterPro" id="IPR050282">
    <property type="entry name" value="Cycloisomerase_2"/>
</dbReference>
<organism evidence="2 3">
    <name type="scientific">Rhizoctonia solani</name>
    <dbReference type="NCBI Taxonomy" id="456999"/>
    <lineage>
        <taxon>Eukaryota</taxon>
        <taxon>Fungi</taxon>
        <taxon>Dikarya</taxon>
        <taxon>Basidiomycota</taxon>
        <taxon>Agaricomycotina</taxon>
        <taxon>Agaricomycetes</taxon>
        <taxon>Cantharellales</taxon>
        <taxon>Ceratobasidiaceae</taxon>
        <taxon>Rhizoctonia</taxon>
    </lineage>
</organism>
<comment type="caution">
    <text evidence="2">The sequence shown here is derived from an EMBL/GenBank/DDBJ whole genome shotgun (WGS) entry which is preliminary data.</text>
</comment>
<dbReference type="AlphaFoldDB" id="A0A8H3ALM3"/>
<comment type="similarity">
    <text evidence="1">Belongs to the cycloisomerase 2 family.</text>
</comment>
<dbReference type="InterPro" id="IPR015943">
    <property type="entry name" value="WD40/YVTN_repeat-like_dom_sf"/>
</dbReference>
<dbReference type="SUPFAM" id="SSF51004">
    <property type="entry name" value="C-terminal (heme d1) domain of cytochrome cd1-nitrite reductase"/>
    <property type="match status" value="1"/>
</dbReference>
<evidence type="ECO:0000256" key="1">
    <source>
        <dbReference type="ARBA" id="ARBA00005564"/>
    </source>
</evidence>
<accession>A0A8H3ALM3</accession>
<evidence type="ECO:0008006" key="4">
    <source>
        <dbReference type="Google" id="ProtNLM"/>
    </source>
</evidence>
<dbReference type="GO" id="GO:0017057">
    <property type="term" value="F:6-phosphogluconolactonase activity"/>
    <property type="evidence" value="ECO:0007669"/>
    <property type="project" value="TreeGrafter"/>
</dbReference>
<dbReference type="InterPro" id="IPR011048">
    <property type="entry name" value="Haem_d1_sf"/>
</dbReference>
<dbReference type="Gene3D" id="2.130.10.10">
    <property type="entry name" value="YVTN repeat-like/Quinoprotein amine dehydrogenase"/>
    <property type="match status" value="1"/>
</dbReference>
<sequence>MSYKLLISGYATTIATLLFNPASSSLSTIATTSAGYNPSWIAIHPTNRSVVYATQEMTPGSMISFVVQQSGQLTRVAQASTGGGSPAHAIVTSDGKEVVAMNYEGGSGTNIPLATDKARFGNPYPAIAFNGSGPNPSRQGSSHPHQVIEYGNEYLVPDLGADKVWRLTKSSSGALQNSGYIQQPAGSGPRHVVTKGTTLYTLHELSSTLTQQTIPPLGSTTQPPVTASVSIVAPDSTNPSGLTAAELLLSPVSSAFPTQYLYATNRGDPSDAIAIVSIADNTLKVIAHVRTGINFVRGAALSPGDGKYLAIAGQNSGDAAIFERINGGTGLKQVARVSGFSQPTFITWL</sequence>
<gene>
    <name evidence="2" type="ORF">RDB_LOCUS70612</name>
</gene>
<dbReference type="Pfam" id="PF10282">
    <property type="entry name" value="Lactonase"/>
    <property type="match status" value="1"/>
</dbReference>
<protein>
    <recommendedName>
        <fullName evidence="4">6-phosphogluconolactonase</fullName>
    </recommendedName>
</protein>
<dbReference type="PANTHER" id="PTHR30344">
    <property type="entry name" value="6-PHOSPHOGLUCONOLACTONASE-RELATED"/>
    <property type="match status" value="1"/>
</dbReference>
<dbReference type="EMBL" id="CAJMWW010000085">
    <property type="protein sequence ID" value="CAE6432408.1"/>
    <property type="molecule type" value="Genomic_DNA"/>
</dbReference>
<name>A0A8H3ALM3_9AGAM</name>
<evidence type="ECO:0000313" key="2">
    <source>
        <dbReference type="EMBL" id="CAE6432408.1"/>
    </source>
</evidence>
<dbReference type="InterPro" id="IPR019405">
    <property type="entry name" value="Lactonase_7-beta_prop"/>
</dbReference>
<proteinExistence type="inferred from homology"/>
<dbReference type="PANTHER" id="PTHR30344:SF7">
    <property type="entry name" value="DUF2415 DOMAIN-CONTAINING PROTEIN"/>
    <property type="match status" value="1"/>
</dbReference>
<reference evidence="2" key="1">
    <citation type="submission" date="2021-01" db="EMBL/GenBank/DDBJ databases">
        <authorList>
            <person name="Kaushik A."/>
        </authorList>
    </citation>
    <scope>NUCLEOTIDE SEQUENCE</scope>
    <source>
        <strain evidence="2">AG3-T5</strain>
    </source>
</reference>
<evidence type="ECO:0000313" key="3">
    <source>
        <dbReference type="Proteomes" id="UP000663841"/>
    </source>
</evidence>